<comment type="caution">
    <text evidence="1">The sequence shown here is derived from an EMBL/GenBank/DDBJ whole genome shotgun (WGS) entry which is preliminary data.</text>
</comment>
<keyword evidence="2" id="KW-1185">Reference proteome</keyword>
<evidence type="ECO:0000313" key="1">
    <source>
        <dbReference type="EMBL" id="MCD1296008.1"/>
    </source>
</evidence>
<name>A0AAP2W741_9EURY</name>
<protein>
    <submittedName>
        <fullName evidence="1">GxxExxY protein</fullName>
    </submittedName>
</protein>
<accession>A0AAP2W741</accession>
<dbReference type="RefSeq" id="WP_230742871.1">
    <property type="nucleotide sequence ID" value="NZ_PGCK01000012.1"/>
</dbReference>
<reference evidence="1 2" key="1">
    <citation type="submission" date="2017-11" db="EMBL/GenBank/DDBJ databases">
        <title>Isolation and Characterization of Family Methanocellaceae Species from Potential Methane Hydrate Area Offshore Southwestern Taiwan.</title>
        <authorList>
            <person name="Zhang W.-L."/>
            <person name="Chen W.-C."/>
            <person name="Lai M.-C."/>
            <person name="Chen S.-C."/>
        </authorList>
    </citation>
    <scope>NUCLEOTIDE SEQUENCE [LARGE SCALE GENOMIC DNA]</scope>
    <source>
        <strain evidence="1 2">CWC-04</strain>
    </source>
</reference>
<proteinExistence type="predicted"/>
<gene>
    <name evidence="1" type="ORF">CUJ83_13475</name>
</gene>
<dbReference type="Proteomes" id="UP001320159">
    <property type="component" value="Unassembled WGS sequence"/>
</dbReference>
<dbReference type="EMBL" id="PGCK01000012">
    <property type="protein sequence ID" value="MCD1296008.1"/>
    <property type="molecule type" value="Genomic_DNA"/>
</dbReference>
<dbReference type="InterPro" id="IPR026350">
    <property type="entry name" value="GxxExxY"/>
</dbReference>
<dbReference type="AlphaFoldDB" id="A0AAP2W741"/>
<sequence>MDFDEKHSGKRLVENVLSERKAREYRPIPEGTERIVKEVIDACFSVHSETGTGLLESVYEDCLFEELRLRGIFSESQVDIPLNYKGVRIGSRLRLDLLVENQIIVEIKSIESILPVHKSQLITYLKLSGNRIGLIVNFNTPHLRDGISRIVY</sequence>
<evidence type="ECO:0000313" key="2">
    <source>
        <dbReference type="Proteomes" id="UP001320159"/>
    </source>
</evidence>
<dbReference type="NCBIfam" id="TIGR04256">
    <property type="entry name" value="GxxExxY"/>
    <property type="match status" value="1"/>
</dbReference>
<organism evidence="1 2">
    <name type="scientific">Methanooceanicella nereidis</name>
    <dbReference type="NCBI Taxonomy" id="2052831"/>
    <lineage>
        <taxon>Archaea</taxon>
        <taxon>Methanobacteriati</taxon>
        <taxon>Methanobacteriota</taxon>
        <taxon>Stenosarchaea group</taxon>
        <taxon>Methanomicrobia</taxon>
        <taxon>Methanocellales</taxon>
        <taxon>Methanocellaceae</taxon>
        <taxon>Methanooceanicella</taxon>
    </lineage>
</organism>
<dbReference type="Pfam" id="PF13366">
    <property type="entry name" value="PDDEXK_3"/>
    <property type="match status" value="1"/>
</dbReference>